<accession>A0A0F8AUA2</accession>
<dbReference type="RefSeq" id="WP_050026889.1">
    <property type="nucleotide sequence ID" value="NZ_JNFH02000112.1"/>
</dbReference>
<evidence type="ECO:0000313" key="1">
    <source>
        <dbReference type="EMBL" id="KKF39116.1"/>
    </source>
</evidence>
<dbReference type="SUPFAM" id="SSF54862">
    <property type="entry name" value="4Fe-4S ferredoxins"/>
    <property type="match status" value="1"/>
</dbReference>
<evidence type="ECO:0008006" key="3">
    <source>
        <dbReference type="Google" id="ProtNLM"/>
    </source>
</evidence>
<dbReference type="Gene3D" id="3.30.70.20">
    <property type="match status" value="1"/>
</dbReference>
<sequence length="103" mass="10828">MSDATTATSDPVGYAVTVDRDACDGVFACLVRDPRFVEDDDGLAGFDPDAAETVERTDERVTATFADDRIEEARQAAAACPLDAIAVAPAEGDGEEEGEVKTE</sequence>
<dbReference type="AlphaFoldDB" id="A0A0F8AUA2"/>
<dbReference type="Pfam" id="PF13459">
    <property type="entry name" value="Fer4_15"/>
    <property type="match status" value="1"/>
</dbReference>
<reference evidence="1 2" key="1">
    <citation type="journal article" date="2015" name="Genome Announc.">
        <title>Draft genome sequence of a Halorubrum H3 strain isolated from the burlinskoye salt lake (Altai Krai, Russia).</title>
        <authorList>
            <person name="Rozanov A.S."/>
            <person name="Bryanskaya A.V."/>
            <person name="Malup T.K."/>
            <person name="Kotenko A.V."/>
            <person name="Peltek S.E."/>
        </authorList>
    </citation>
    <scope>NUCLEOTIDE SEQUENCE [LARGE SCALE GENOMIC DNA]</scope>
    <source>
        <strain evidence="1 2">H3</strain>
    </source>
</reference>
<dbReference type="EMBL" id="JNFH02000112">
    <property type="protein sequence ID" value="KKF39116.1"/>
    <property type="molecule type" value="Genomic_DNA"/>
</dbReference>
<dbReference type="OrthoDB" id="241187at2157"/>
<organism evidence="1 2">
    <name type="scientific">Halorubrum saccharovorum</name>
    <dbReference type="NCBI Taxonomy" id="2248"/>
    <lineage>
        <taxon>Archaea</taxon>
        <taxon>Methanobacteriati</taxon>
        <taxon>Methanobacteriota</taxon>
        <taxon>Stenosarchaea group</taxon>
        <taxon>Halobacteria</taxon>
        <taxon>Halobacteriales</taxon>
        <taxon>Haloferacaceae</taxon>
        <taxon>Halorubrum</taxon>
    </lineage>
</organism>
<gene>
    <name evidence="1" type="ORF">FK85_31145</name>
</gene>
<protein>
    <recommendedName>
        <fullName evidence="3">Ferredoxin</fullName>
    </recommendedName>
</protein>
<comment type="caution">
    <text evidence="1">The sequence shown here is derived from an EMBL/GenBank/DDBJ whole genome shotgun (WGS) entry which is preliminary data.</text>
</comment>
<evidence type="ECO:0000313" key="2">
    <source>
        <dbReference type="Proteomes" id="UP000053331"/>
    </source>
</evidence>
<name>A0A0F8AUA2_9EURY</name>
<keyword evidence="2" id="KW-1185">Reference proteome</keyword>
<dbReference type="Proteomes" id="UP000053331">
    <property type="component" value="Unassembled WGS sequence"/>
</dbReference>
<proteinExistence type="predicted"/>